<dbReference type="EMBL" id="GBXM01034423">
    <property type="protein sequence ID" value="JAH74154.1"/>
    <property type="molecule type" value="Transcribed_RNA"/>
</dbReference>
<reference evidence="1" key="2">
    <citation type="journal article" date="2015" name="Fish Shellfish Immunol.">
        <title>Early steps in the European eel (Anguilla anguilla)-Vibrio vulnificus interaction in the gills: Role of the RtxA13 toxin.</title>
        <authorList>
            <person name="Callol A."/>
            <person name="Pajuelo D."/>
            <person name="Ebbesson L."/>
            <person name="Teles M."/>
            <person name="MacKenzie S."/>
            <person name="Amaro C."/>
        </authorList>
    </citation>
    <scope>NUCLEOTIDE SEQUENCE</scope>
</reference>
<reference evidence="1" key="1">
    <citation type="submission" date="2014-11" db="EMBL/GenBank/DDBJ databases">
        <authorList>
            <person name="Amaro Gonzalez C."/>
        </authorList>
    </citation>
    <scope>NUCLEOTIDE SEQUENCE</scope>
</reference>
<organism evidence="1">
    <name type="scientific">Anguilla anguilla</name>
    <name type="common">European freshwater eel</name>
    <name type="synonym">Muraena anguilla</name>
    <dbReference type="NCBI Taxonomy" id="7936"/>
    <lineage>
        <taxon>Eukaryota</taxon>
        <taxon>Metazoa</taxon>
        <taxon>Chordata</taxon>
        <taxon>Craniata</taxon>
        <taxon>Vertebrata</taxon>
        <taxon>Euteleostomi</taxon>
        <taxon>Actinopterygii</taxon>
        <taxon>Neopterygii</taxon>
        <taxon>Teleostei</taxon>
        <taxon>Anguilliformes</taxon>
        <taxon>Anguillidae</taxon>
        <taxon>Anguilla</taxon>
    </lineage>
</organism>
<accession>A0A0E9V7Q4</accession>
<proteinExistence type="predicted"/>
<protein>
    <submittedName>
        <fullName evidence="1">Uncharacterized protein</fullName>
    </submittedName>
</protein>
<name>A0A0E9V7Q4_ANGAN</name>
<dbReference type="EMBL" id="GBXM01038424">
    <property type="protein sequence ID" value="JAH70153.1"/>
    <property type="molecule type" value="Transcribed_RNA"/>
</dbReference>
<dbReference type="AlphaFoldDB" id="A0A0E9V7Q4"/>
<evidence type="ECO:0000313" key="1">
    <source>
        <dbReference type="EMBL" id="JAH74154.1"/>
    </source>
</evidence>
<sequence length="17" mass="1892">MVGKLQTTEKRLKICSG</sequence>